<evidence type="ECO:0000313" key="2">
    <source>
        <dbReference type="Proteomes" id="UP000321749"/>
    </source>
</evidence>
<dbReference type="EMBL" id="BJUU01000031">
    <property type="protein sequence ID" value="GEK81571.1"/>
    <property type="molecule type" value="Genomic_DNA"/>
</dbReference>
<evidence type="ECO:0000313" key="1">
    <source>
        <dbReference type="EMBL" id="GEK81571.1"/>
    </source>
</evidence>
<reference evidence="1 2" key="1">
    <citation type="submission" date="2019-07" db="EMBL/GenBank/DDBJ databases">
        <title>Whole genome shotgun sequence of Agrococcus baldri NBRC 103055.</title>
        <authorList>
            <person name="Hosoyama A."/>
            <person name="Uohara A."/>
            <person name="Ohji S."/>
            <person name="Ichikawa N."/>
        </authorList>
    </citation>
    <scope>NUCLEOTIDE SEQUENCE [LARGE SCALE GENOMIC DNA]</scope>
    <source>
        <strain evidence="1 2">NBRC 103055</strain>
    </source>
</reference>
<comment type="caution">
    <text evidence="1">The sequence shown here is derived from an EMBL/GenBank/DDBJ whole genome shotgun (WGS) entry which is preliminary data.</text>
</comment>
<dbReference type="AlphaFoldDB" id="A0AA87UT12"/>
<name>A0AA87UT12_9MICO</name>
<dbReference type="Proteomes" id="UP000321749">
    <property type="component" value="Unassembled WGS sequence"/>
</dbReference>
<accession>A0AA87UT12</accession>
<protein>
    <submittedName>
        <fullName evidence="1">Uncharacterized protein</fullName>
    </submittedName>
</protein>
<sequence length="246" mass="26837">MRQGGRSETGCGGWRRAAPGGIVVGMEFAEHDGPLPEPPTLEGVSAAFPVRLATLVPQPALREIGVNTIASGGDGSWAYEAAAITYAVFWNPDDLDDPINHVALTPELEDALENPSPRLSATSVEWMRWMRFPSLYEAVQTHVPRFASLTVAERLATHMWNVIANTFQEQRHPRPMERGTFVDEPDARDAVDASVTVDGVEVPAVGIDDEHVIGLGVELDDTVATVVIAKHLLPLVRLELTRRPRP</sequence>
<keyword evidence="2" id="KW-1185">Reference proteome</keyword>
<gene>
    <name evidence="1" type="ORF">ABA31_29220</name>
</gene>
<organism evidence="1 2">
    <name type="scientific">Agrococcus baldri</name>
    <dbReference type="NCBI Taxonomy" id="153730"/>
    <lineage>
        <taxon>Bacteria</taxon>
        <taxon>Bacillati</taxon>
        <taxon>Actinomycetota</taxon>
        <taxon>Actinomycetes</taxon>
        <taxon>Micrococcales</taxon>
        <taxon>Microbacteriaceae</taxon>
        <taxon>Agrococcus</taxon>
    </lineage>
</organism>
<proteinExistence type="predicted"/>